<feature type="compositionally biased region" description="Acidic residues" evidence="1">
    <location>
        <begin position="81"/>
        <end position="91"/>
    </location>
</feature>
<evidence type="ECO:0000313" key="3">
    <source>
        <dbReference type="EMBL" id="GAH95450.1"/>
    </source>
</evidence>
<organism evidence="3">
    <name type="scientific">marine sediment metagenome</name>
    <dbReference type="NCBI Taxonomy" id="412755"/>
    <lineage>
        <taxon>unclassified sequences</taxon>
        <taxon>metagenomes</taxon>
        <taxon>ecological metagenomes</taxon>
    </lineage>
</organism>
<dbReference type="AlphaFoldDB" id="X1KPA6"/>
<protein>
    <recommendedName>
        <fullName evidence="2">Helix-turn-helix domain-containing protein</fullName>
    </recommendedName>
</protein>
<feature type="domain" description="Helix-turn-helix" evidence="2">
    <location>
        <begin position="18"/>
        <end position="75"/>
    </location>
</feature>
<dbReference type="Pfam" id="PF12728">
    <property type="entry name" value="HTH_17"/>
    <property type="match status" value="1"/>
</dbReference>
<proteinExistence type="predicted"/>
<name>X1KPA6_9ZZZZ</name>
<comment type="caution">
    <text evidence="3">The sequence shown here is derived from an EMBL/GenBank/DDBJ whole genome shotgun (WGS) entry which is preliminary data.</text>
</comment>
<dbReference type="EMBL" id="BARV01000232">
    <property type="protein sequence ID" value="GAH95450.1"/>
    <property type="molecule type" value="Genomic_DNA"/>
</dbReference>
<dbReference type="InterPro" id="IPR041657">
    <property type="entry name" value="HTH_17"/>
</dbReference>
<gene>
    <name evidence="3" type="ORF">S06H3_01018</name>
</gene>
<dbReference type="InterPro" id="IPR009061">
    <property type="entry name" value="DNA-bd_dom_put_sf"/>
</dbReference>
<evidence type="ECO:0000256" key="1">
    <source>
        <dbReference type="SAM" id="MobiDB-lite"/>
    </source>
</evidence>
<accession>X1KPA6</accession>
<dbReference type="SUPFAM" id="SSF46955">
    <property type="entry name" value="Putative DNA-binding domain"/>
    <property type="match status" value="1"/>
</dbReference>
<reference evidence="3" key="1">
    <citation type="journal article" date="2014" name="Front. Microbiol.">
        <title>High frequency of phylogenetically diverse reductive dehalogenase-homologous genes in deep subseafloor sedimentary metagenomes.</title>
        <authorList>
            <person name="Kawai M."/>
            <person name="Futagami T."/>
            <person name="Toyoda A."/>
            <person name="Takaki Y."/>
            <person name="Nishi S."/>
            <person name="Hori S."/>
            <person name="Arai W."/>
            <person name="Tsubouchi T."/>
            <person name="Morono Y."/>
            <person name="Uchiyama I."/>
            <person name="Ito T."/>
            <person name="Fujiyama A."/>
            <person name="Inagaki F."/>
            <person name="Takami H."/>
        </authorList>
    </citation>
    <scope>NUCLEOTIDE SEQUENCE</scope>
    <source>
        <strain evidence="3">Expedition CK06-06</strain>
    </source>
</reference>
<evidence type="ECO:0000259" key="2">
    <source>
        <dbReference type="Pfam" id="PF12728"/>
    </source>
</evidence>
<sequence>MVDSAVRVLYRLYMPIIYLTISEAAECAGVERTTIYRWIRKGTTCSDSGELLHLVAVIIAGKYRIEESDFHGFLDSLGYEYEEESEESDDSGENRSNGNNT</sequence>
<feature type="region of interest" description="Disordered" evidence="1">
    <location>
        <begin position="81"/>
        <end position="101"/>
    </location>
</feature>